<dbReference type="EMBL" id="RBTD01000320">
    <property type="protein sequence ID" value="RMT17672.1"/>
    <property type="molecule type" value="Genomic_DNA"/>
</dbReference>
<comment type="caution">
    <text evidence="1">The sequence shown here is derived from an EMBL/GenBank/DDBJ whole genome shotgun (WGS) entry which is preliminary data.</text>
</comment>
<proteinExistence type="predicted"/>
<organism evidence="1 2">
    <name type="scientific">Pseudomonas amygdali pv. mori</name>
    <dbReference type="NCBI Taxonomy" id="34065"/>
    <lineage>
        <taxon>Bacteria</taxon>
        <taxon>Pseudomonadati</taxon>
        <taxon>Pseudomonadota</taxon>
        <taxon>Gammaproteobacteria</taxon>
        <taxon>Pseudomonadales</taxon>
        <taxon>Pseudomonadaceae</taxon>
        <taxon>Pseudomonas</taxon>
        <taxon>Pseudomonas amygdali</taxon>
    </lineage>
</organism>
<reference evidence="1 2" key="1">
    <citation type="submission" date="2018-08" db="EMBL/GenBank/DDBJ databases">
        <title>Recombination of ecologically and evolutionarily significant loci maintains genetic cohesion in the Pseudomonas syringae species complex.</title>
        <authorList>
            <person name="Dillon M."/>
            <person name="Thakur S."/>
            <person name="Almeida R.N.D."/>
            <person name="Weir B.S."/>
            <person name="Guttman D.S."/>
        </authorList>
    </citation>
    <scope>NUCLEOTIDE SEQUENCE [LARGE SCALE GENOMIC DNA]</scope>
    <source>
        <strain evidence="1 2">ICMP 6941</strain>
    </source>
</reference>
<gene>
    <name evidence="1" type="ORF">ALP52_102372</name>
</gene>
<evidence type="ECO:0000313" key="1">
    <source>
        <dbReference type="EMBL" id="RMT17672.1"/>
    </source>
</evidence>
<name>A0A3M4V3U5_PSEA0</name>
<accession>A0A3M4V3U5</accession>
<sequence length="43" mass="4715">MLITYHLASRSISNGQPFKARGFIVGDPERGTNPLNCRNAIAQ</sequence>
<evidence type="ECO:0000313" key="2">
    <source>
        <dbReference type="Proteomes" id="UP000276194"/>
    </source>
</evidence>
<protein>
    <submittedName>
        <fullName evidence="1">Uncharacterized protein</fullName>
    </submittedName>
</protein>
<dbReference type="AlphaFoldDB" id="A0A3M4V3U5"/>
<dbReference type="Proteomes" id="UP000276194">
    <property type="component" value="Unassembled WGS sequence"/>
</dbReference>